<dbReference type="Pfam" id="PF12697">
    <property type="entry name" value="Abhydrolase_6"/>
    <property type="match status" value="1"/>
</dbReference>
<evidence type="ECO:0000256" key="2">
    <source>
        <dbReference type="ARBA" id="ARBA00013254"/>
    </source>
</evidence>
<protein>
    <recommendedName>
        <fullName evidence="2">acylglycerol lipase</fullName>
        <ecNumber evidence="2">3.1.1.23</ecNumber>
    </recommendedName>
</protein>
<evidence type="ECO:0000256" key="6">
    <source>
        <dbReference type="ARBA" id="ARBA00047662"/>
    </source>
</evidence>
<evidence type="ECO:0000313" key="10">
    <source>
        <dbReference type="Proteomes" id="UP000694941"/>
    </source>
</evidence>
<feature type="region of interest" description="Disordered" evidence="8">
    <location>
        <begin position="49"/>
        <end position="76"/>
    </location>
</feature>
<reference evidence="11" key="1">
    <citation type="submission" date="2025-08" db="UniProtKB">
        <authorList>
            <consortium name="RefSeq"/>
        </authorList>
    </citation>
    <scope>IDENTIFICATION</scope>
    <source>
        <tissue evidence="11">Muscle</tissue>
    </source>
</reference>
<evidence type="ECO:0000256" key="7">
    <source>
        <dbReference type="ARBA" id="ARBA00049568"/>
    </source>
</evidence>
<evidence type="ECO:0000256" key="1">
    <source>
        <dbReference type="ARBA" id="ARBA00001613"/>
    </source>
</evidence>
<evidence type="ECO:0000256" key="3">
    <source>
        <dbReference type="ARBA" id="ARBA00037797"/>
    </source>
</evidence>
<dbReference type="InterPro" id="IPR050266">
    <property type="entry name" value="AB_hydrolase_sf"/>
</dbReference>
<sequence length="463" mass="52391">MKMISNSFCTLFQRESYRISPLENVETNTEIVELHHHCKLRLIHKKPASSQRYDRSNSEDCGVGSSNDGPEHSMSEVSPSVASSLIENIWLYYTSHDYKKVFKHKVFASLDVANFAEFLTSIILANAIQEASQYSATHSDIESLCLSREETPVFFLNRKGSFIRYRGNSEDSLETNKHCCKKKLFHRSSHGNINHSFLSEKDKKQAWVISKPSAHPSQCRNDVMIFFIHGLGGSADIWKFQLDYFYKKGFEVVALDLIGHGFSSAPDVKSIYSFQHIMNDVLTVFDRYSKPCNILIGHSYGCAFSSCLASQRISKVRQLILISSGGPKALSPRLGLSAVIPVLGLSFLNCCPCLRAWCRRRGSSNLMDLVGMASLPRYVLQYILEGQNWPYGGRSFYRNLYLPTLLIHGLQDRFIPLEDEVEMQKTLPSAHLEVIPQAGHMVMIEAAKEVNHVIAQFLEAMEK</sequence>
<evidence type="ECO:0000259" key="9">
    <source>
        <dbReference type="Pfam" id="PF12697"/>
    </source>
</evidence>
<dbReference type="InterPro" id="IPR000073">
    <property type="entry name" value="AB_hydrolase_1"/>
</dbReference>
<evidence type="ECO:0000256" key="8">
    <source>
        <dbReference type="SAM" id="MobiDB-lite"/>
    </source>
</evidence>
<evidence type="ECO:0000313" key="11">
    <source>
        <dbReference type="RefSeq" id="XP_013773476.2"/>
    </source>
</evidence>
<dbReference type="EC" id="3.1.1.23" evidence="2"/>
<feature type="domain" description="AB hydrolase-1" evidence="9">
    <location>
        <begin position="225"/>
        <end position="451"/>
    </location>
</feature>
<dbReference type="PRINTS" id="PR00111">
    <property type="entry name" value="ABHYDROLASE"/>
</dbReference>
<dbReference type="InterPro" id="IPR029058">
    <property type="entry name" value="AB_hydrolase_fold"/>
</dbReference>
<organism evidence="10 11">
    <name type="scientific">Limulus polyphemus</name>
    <name type="common">Atlantic horseshoe crab</name>
    <dbReference type="NCBI Taxonomy" id="6850"/>
    <lineage>
        <taxon>Eukaryota</taxon>
        <taxon>Metazoa</taxon>
        <taxon>Ecdysozoa</taxon>
        <taxon>Arthropoda</taxon>
        <taxon>Chelicerata</taxon>
        <taxon>Merostomata</taxon>
        <taxon>Xiphosura</taxon>
        <taxon>Limulidae</taxon>
        <taxon>Limulus</taxon>
    </lineage>
</organism>
<dbReference type="PANTHER" id="PTHR43798">
    <property type="entry name" value="MONOACYLGLYCEROL LIPASE"/>
    <property type="match status" value="1"/>
</dbReference>
<dbReference type="GeneID" id="106458502"/>
<dbReference type="PANTHER" id="PTHR43798:SF5">
    <property type="entry name" value="MONOACYLGLYCEROL LIPASE ABHD6"/>
    <property type="match status" value="1"/>
</dbReference>
<evidence type="ECO:0000256" key="5">
    <source>
        <dbReference type="ARBA" id="ARBA00046308"/>
    </source>
</evidence>
<dbReference type="Gene3D" id="3.40.50.1820">
    <property type="entry name" value="alpha/beta hydrolase"/>
    <property type="match status" value="1"/>
</dbReference>
<accession>A0ABM1B2I1</accession>
<comment type="function">
    <text evidence="7">Lipase that preferentially hydrolysis medium-chain saturated monoacylglycerols including 2-arachidonoylglycerol. Through 2-arachidonoylglycerol degradation may regulate endocannabinoid signaling pathways. Also has a lysophosphatidyl lipase activity with a preference for lysophosphatidylglycerol among other lysophospholipids. Also able to degrade bis(monoacylglycero)phosphate (BMP) and constitutes the major enzyme for BMP catabolism. BMP, also known as lysobisphosphatidic acid, is enriched in late endosomes and lysosomes and plays a key role in the formation of intraluminal vesicles and in lipid sorting.</text>
</comment>
<dbReference type="Proteomes" id="UP000694941">
    <property type="component" value="Unplaced"/>
</dbReference>
<comment type="catalytic activity">
    <reaction evidence="1">
        <text>Hydrolyzes glycerol monoesters of long-chain fatty acids.</text>
        <dbReference type="EC" id="3.1.1.23"/>
    </reaction>
</comment>
<evidence type="ECO:0000256" key="4">
    <source>
        <dbReference type="ARBA" id="ARBA00037874"/>
    </source>
</evidence>
<proteinExistence type="predicted"/>
<keyword evidence="10" id="KW-1185">Reference proteome</keyword>
<comment type="catalytic activity">
    <reaction evidence="6">
        <text>1-dodecanoylglycerol + H2O = dodecanoate + glycerol + H(+)</text>
        <dbReference type="Rhea" id="RHEA:44316"/>
        <dbReference type="ChEBI" id="CHEBI:15377"/>
        <dbReference type="ChEBI" id="CHEBI:15378"/>
        <dbReference type="ChEBI" id="CHEBI:17754"/>
        <dbReference type="ChEBI" id="CHEBI:18262"/>
        <dbReference type="ChEBI" id="CHEBI:75539"/>
    </reaction>
</comment>
<dbReference type="SUPFAM" id="SSF53474">
    <property type="entry name" value="alpha/beta-Hydrolases"/>
    <property type="match status" value="1"/>
</dbReference>
<comment type="subcellular location">
    <subcellularLocation>
        <location evidence="3">Late endosome membrane</location>
        <topology evidence="3">Single-pass type II membrane protein</topology>
    </subcellularLocation>
    <subcellularLocation>
        <location evidence="4">Lysosome membrane</location>
        <topology evidence="4">Single-pass type II membrane protein</topology>
    </subcellularLocation>
    <subcellularLocation>
        <location evidence="5">Mitochondrion membrane</location>
        <topology evidence="5">Single-pass type II membrane protein</topology>
    </subcellularLocation>
</comment>
<gene>
    <name evidence="11" type="primary">LOC106458502</name>
</gene>
<name>A0ABM1B2I1_LIMPO</name>
<dbReference type="RefSeq" id="XP_013773476.2">
    <property type="nucleotide sequence ID" value="XM_013918022.2"/>
</dbReference>